<evidence type="ECO:0000256" key="6">
    <source>
        <dbReference type="SAM" id="MobiDB-lite"/>
    </source>
</evidence>
<name>A0ABQ6JPW0_9MICO</name>
<reference evidence="10" key="1">
    <citation type="journal article" date="2019" name="Int. J. Syst. Evol. Microbiol.">
        <title>The Global Catalogue of Microorganisms (GCM) 10K type strain sequencing project: providing services to taxonomists for standard genome sequencing and annotation.</title>
        <authorList>
            <consortium name="The Broad Institute Genomics Platform"/>
            <consortium name="The Broad Institute Genome Sequencing Center for Infectious Disease"/>
            <person name="Wu L."/>
            <person name="Ma J."/>
        </authorList>
    </citation>
    <scope>NUCLEOTIDE SEQUENCE [LARGE SCALE GENOMIC DNA]</scope>
    <source>
        <strain evidence="10">NBRC 108755</strain>
    </source>
</reference>
<dbReference type="Pfam" id="PF04024">
    <property type="entry name" value="PspC"/>
    <property type="match status" value="1"/>
</dbReference>
<dbReference type="RefSeq" id="WP_284297939.1">
    <property type="nucleotide sequence ID" value="NZ_BSVA01000001.1"/>
</dbReference>
<feature type="region of interest" description="Disordered" evidence="6">
    <location>
        <begin position="555"/>
        <end position="576"/>
    </location>
</feature>
<comment type="caution">
    <text evidence="9">The sequence shown here is derived from an EMBL/GenBank/DDBJ whole genome shotgun (WGS) entry which is preliminary data.</text>
</comment>
<comment type="subcellular location">
    <subcellularLocation>
        <location evidence="1">Cell membrane</location>
        <topology evidence="1">Single-pass membrane protein</topology>
    </subcellularLocation>
</comment>
<feature type="transmembrane region" description="Helical" evidence="7">
    <location>
        <begin position="384"/>
        <end position="402"/>
    </location>
</feature>
<keyword evidence="10" id="KW-1185">Reference proteome</keyword>
<dbReference type="PANTHER" id="PTHR33885:SF3">
    <property type="entry name" value="PHAGE SHOCK PROTEIN C"/>
    <property type="match status" value="1"/>
</dbReference>
<feature type="region of interest" description="Disordered" evidence="6">
    <location>
        <begin position="242"/>
        <end position="266"/>
    </location>
</feature>
<feature type="transmembrane region" description="Helical" evidence="7">
    <location>
        <begin position="93"/>
        <end position="120"/>
    </location>
</feature>
<keyword evidence="5 7" id="KW-0472">Membrane</keyword>
<proteinExistence type="predicted"/>
<evidence type="ECO:0000256" key="1">
    <source>
        <dbReference type="ARBA" id="ARBA00004162"/>
    </source>
</evidence>
<evidence type="ECO:0000256" key="3">
    <source>
        <dbReference type="ARBA" id="ARBA00022692"/>
    </source>
</evidence>
<evidence type="ECO:0000256" key="5">
    <source>
        <dbReference type="ARBA" id="ARBA00023136"/>
    </source>
</evidence>
<dbReference type="InterPro" id="IPR052027">
    <property type="entry name" value="PspC"/>
</dbReference>
<keyword evidence="2" id="KW-1003">Cell membrane</keyword>
<evidence type="ECO:0000313" key="9">
    <source>
        <dbReference type="EMBL" id="GMA90283.1"/>
    </source>
</evidence>
<feature type="domain" description="Phage shock protein PspC N-terminal" evidence="8">
    <location>
        <begin position="72"/>
        <end position="122"/>
    </location>
</feature>
<evidence type="ECO:0000313" key="10">
    <source>
        <dbReference type="Proteomes" id="UP001157069"/>
    </source>
</evidence>
<protein>
    <recommendedName>
        <fullName evidence="8">Phage shock protein PspC N-terminal domain-containing protein</fullName>
    </recommendedName>
</protein>
<evidence type="ECO:0000256" key="2">
    <source>
        <dbReference type="ARBA" id="ARBA00022475"/>
    </source>
</evidence>
<dbReference type="InterPro" id="IPR007168">
    <property type="entry name" value="Phageshock_PspC_N"/>
</dbReference>
<feature type="transmembrane region" description="Helical" evidence="7">
    <location>
        <begin position="179"/>
        <end position="197"/>
    </location>
</feature>
<keyword evidence="3 7" id="KW-0812">Transmembrane</keyword>
<sequence>MARRTTASPPPDEAPEESTDASAPVGPSTAEEAAPETPALETEKAASPSAASASAPGESGFFTWLRGLGVQRQNGWLGGVCGGLATRIGIDPLLVRGIAVVLAVVGAPVVLLYAIAWFLLPDAAGTIHAQELGHGRITRALPGIIAVFLLSFLPLTQGFWYAGALYWGDLGWGGAAGRIVWTAVLLAAVIVLVVWLARRSSAEIPMTPATTDDRPETVPTFPSEAAGVSVADTAPTTAAFVASASPASEPGEPPAPPADASAEELAAWKASQAEWQKQRAAWAAEQRRSERDRRQAEAHAQAVEAAELARERARIRRMTRPRASAGVVFLVLGVALVAGAIAAFTAAQSPATRGAEWMIGAAVLVLVLGLGTVVVALGRRRSGALAFFSMLAVVALVLAVVVPTDRTTILPGMRWSIAGTHDGRYSQLVGSTHLYVADREGSTAVIDLWQLSGDVQIELEPGATLRVEITSDDPGKWVTVEERHDDVGRFSDYRTDRGRLTFTAGEGDPDVVLRAWIGRGTWMRVNSWSEPGPWLTLTPQPDDTWATDTNGALVEPIPTPTPTPADLIDTDQGATP</sequence>
<feature type="transmembrane region" description="Helical" evidence="7">
    <location>
        <begin position="141"/>
        <end position="167"/>
    </location>
</feature>
<feature type="transmembrane region" description="Helical" evidence="7">
    <location>
        <begin position="357"/>
        <end position="377"/>
    </location>
</feature>
<feature type="transmembrane region" description="Helical" evidence="7">
    <location>
        <begin position="323"/>
        <end position="345"/>
    </location>
</feature>
<feature type="region of interest" description="Disordered" evidence="6">
    <location>
        <begin position="1"/>
        <end position="56"/>
    </location>
</feature>
<accession>A0ABQ6JPW0</accession>
<dbReference type="PANTHER" id="PTHR33885">
    <property type="entry name" value="PHAGE SHOCK PROTEIN C"/>
    <property type="match status" value="1"/>
</dbReference>
<organism evidence="9 10">
    <name type="scientific">Homoserinibacter gongjuensis</name>
    <dbReference type="NCBI Taxonomy" id="1162968"/>
    <lineage>
        <taxon>Bacteria</taxon>
        <taxon>Bacillati</taxon>
        <taxon>Actinomycetota</taxon>
        <taxon>Actinomycetes</taxon>
        <taxon>Micrococcales</taxon>
        <taxon>Microbacteriaceae</taxon>
        <taxon>Homoserinibacter</taxon>
    </lineage>
</organism>
<evidence type="ECO:0000256" key="7">
    <source>
        <dbReference type="SAM" id="Phobius"/>
    </source>
</evidence>
<dbReference type="Proteomes" id="UP001157069">
    <property type="component" value="Unassembled WGS sequence"/>
</dbReference>
<dbReference type="EMBL" id="BSVA01000001">
    <property type="protein sequence ID" value="GMA90283.1"/>
    <property type="molecule type" value="Genomic_DNA"/>
</dbReference>
<evidence type="ECO:0000256" key="4">
    <source>
        <dbReference type="ARBA" id="ARBA00022989"/>
    </source>
</evidence>
<feature type="compositionally biased region" description="Low complexity" evidence="6">
    <location>
        <begin position="27"/>
        <end position="56"/>
    </location>
</feature>
<evidence type="ECO:0000259" key="8">
    <source>
        <dbReference type="Pfam" id="PF04024"/>
    </source>
</evidence>
<gene>
    <name evidence="9" type="ORF">GCM10025869_08120</name>
</gene>
<keyword evidence="4 7" id="KW-1133">Transmembrane helix</keyword>